<dbReference type="PANTHER" id="PTHR36183:SF2">
    <property type="entry name" value="BETA-GLUCURONIDASE C-TERMINAL DOMAIN-CONTAINING PROTEIN"/>
    <property type="match status" value="1"/>
</dbReference>
<dbReference type="SUPFAM" id="SSF51445">
    <property type="entry name" value="(Trans)glycosidases"/>
    <property type="match status" value="1"/>
</dbReference>
<evidence type="ECO:0000256" key="1">
    <source>
        <dbReference type="SAM" id="MobiDB-lite"/>
    </source>
</evidence>
<feature type="domain" description="Beta-glucuronidase C-terminal" evidence="2">
    <location>
        <begin position="390"/>
        <end position="493"/>
    </location>
</feature>
<dbReference type="InterPro" id="IPR013780">
    <property type="entry name" value="Glyco_hydro_b"/>
</dbReference>
<proteinExistence type="predicted"/>
<dbReference type="OrthoDB" id="2796951at2759"/>
<name>A0A9P6DUV8_9AGAM</name>
<dbReference type="PANTHER" id="PTHR36183">
    <property type="entry name" value="BETA-GLUCURONIDASE"/>
    <property type="match status" value="1"/>
</dbReference>
<dbReference type="InterPro" id="IPR052974">
    <property type="entry name" value="GH79_Enzymes"/>
</dbReference>
<dbReference type="Gene3D" id="3.20.20.80">
    <property type="entry name" value="Glycosidases"/>
    <property type="match status" value="1"/>
</dbReference>
<keyword evidence="4" id="KW-1185">Reference proteome</keyword>
<dbReference type="AlphaFoldDB" id="A0A9P6DUV8"/>
<organism evidence="3 4">
    <name type="scientific">Hydnum rufescens UP504</name>
    <dbReference type="NCBI Taxonomy" id="1448309"/>
    <lineage>
        <taxon>Eukaryota</taxon>
        <taxon>Fungi</taxon>
        <taxon>Dikarya</taxon>
        <taxon>Basidiomycota</taxon>
        <taxon>Agaricomycotina</taxon>
        <taxon>Agaricomycetes</taxon>
        <taxon>Cantharellales</taxon>
        <taxon>Hydnaceae</taxon>
        <taxon>Hydnum</taxon>
    </lineage>
</organism>
<reference evidence="3" key="1">
    <citation type="journal article" date="2020" name="Nat. Commun.">
        <title>Large-scale genome sequencing of mycorrhizal fungi provides insights into the early evolution of symbiotic traits.</title>
        <authorList>
            <person name="Miyauchi S."/>
            <person name="Kiss E."/>
            <person name="Kuo A."/>
            <person name="Drula E."/>
            <person name="Kohler A."/>
            <person name="Sanchez-Garcia M."/>
            <person name="Morin E."/>
            <person name="Andreopoulos B."/>
            <person name="Barry K.W."/>
            <person name="Bonito G."/>
            <person name="Buee M."/>
            <person name="Carver A."/>
            <person name="Chen C."/>
            <person name="Cichocki N."/>
            <person name="Clum A."/>
            <person name="Culley D."/>
            <person name="Crous P.W."/>
            <person name="Fauchery L."/>
            <person name="Girlanda M."/>
            <person name="Hayes R.D."/>
            <person name="Keri Z."/>
            <person name="LaButti K."/>
            <person name="Lipzen A."/>
            <person name="Lombard V."/>
            <person name="Magnuson J."/>
            <person name="Maillard F."/>
            <person name="Murat C."/>
            <person name="Nolan M."/>
            <person name="Ohm R.A."/>
            <person name="Pangilinan J."/>
            <person name="Pereira M.F."/>
            <person name="Perotto S."/>
            <person name="Peter M."/>
            <person name="Pfister S."/>
            <person name="Riley R."/>
            <person name="Sitrit Y."/>
            <person name="Stielow J.B."/>
            <person name="Szollosi G."/>
            <person name="Zifcakova L."/>
            <person name="Stursova M."/>
            <person name="Spatafora J.W."/>
            <person name="Tedersoo L."/>
            <person name="Vaario L.M."/>
            <person name="Yamada A."/>
            <person name="Yan M."/>
            <person name="Wang P."/>
            <person name="Xu J."/>
            <person name="Bruns T."/>
            <person name="Baldrian P."/>
            <person name="Vilgalys R."/>
            <person name="Dunand C."/>
            <person name="Henrissat B."/>
            <person name="Grigoriev I.V."/>
            <person name="Hibbett D."/>
            <person name="Nagy L.G."/>
            <person name="Martin F.M."/>
        </authorList>
    </citation>
    <scope>NUCLEOTIDE SEQUENCE</scope>
    <source>
        <strain evidence="3">UP504</strain>
    </source>
</reference>
<dbReference type="InterPro" id="IPR017853">
    <property type="entry name" value="GH"/>
</dbReference>
<dbReference type="Pfam" id="PF16862">
    <property type="entry name" value="Glyco_hydro_79C"/>
    <property type="match status" value="1"/>
</dbReference>
<evidence type="ECO:0000313" key="4">
    <source>
        <dbReference type="Proteomes" id="UP000886523"/>
    </source>
</evidence>
<keyword evidence="3" id="KW-0378">Hydrolase</keyword>
<evidence type="ECO:0000259" key="2">
    <source>
        <dbReference type="Pfam" id="PF16862"/>
    </source>
</evidence>
<gene>
    <name evidence="3" type="ORF">BS47DRAFT_1347189</name>
</gene>
<dbReference type="GO" id="GO:0016787">
    <property type="term" value="F:hydrolase activity"/>
    <property type="evidence" value="ECO:0007669"/>
    <property type="project" value="UniProtKB-KW"/>
</dbReference>
<comment type="caution">
    <text evidence="3">The sequence shown here is derived from an EMBL/GenBank/DDBJ whole genome shotgun (WGS) entry which is preliminary data.</text>
</comment>
<feature type="region of interest" description="Disordered" evidence="1">
    <location>
        <begin position="534"/>
        <end position="558"/>
    </location>
</feature>
<sequence length="588" mass="62177">MQNLGAPQKGNFFGFSIELSIVNQIIGHNSTHLNVPFLNYLGGLRSRSGAGAIIRVGGNSQEMSLLFLQGFPTGSVINKTISPLSITPKVNIGPELFYSMGNVSALLGVQWYSGLPFADPGNTTGIAEISALAEQILGSNLIGLQLGNEPDLYENRILTFPYPRPVPYTIQDYFNEWNASVIAMQNIPAISNKKILAGPSVCCNIDHQWSIDQVLQAGFMNIYKSQLADLTVQHYPNNNCRTTNPVSAQNIFPTYLTHAQAQRSFGLYVNATVAAQQGGRQLVMLETNSASCGGFVGLSDSFGAALWGIDYALQLAYGNFSNILFHVGGQNVAYNRFTPPPGNVSKLVGGWWSTGPIYYSALVVTEALGSSNVSQVVDLNMNGGSPYTPGYAIYENGNPARVVMINFMNDPTGANDYTASIIVGGVAPPTSVTVRYLTAPSVSEKHNISWAGQTYGGYFQSDGRPQGNVTTETVQCYPATGCAIQVKAPSVALVFLSNGSMSESGPVDGIPATYSTSTHTLYQGPTINQAVLATSNGRGGPGQRLGDSTSPGHHHSGAIPARAAASVSMIFGLVSGAVALGVRCVFGG</sequence>
<dbReference type="EMBL" id="MU129006">
    <property type="protein sequence ID" value="KAF9511030.1"/>
    <property type="molecule type" value="Genomic_DNA"/>
</dbReference>
<dbReference type="Proteomes" id="UP000886523">
    <property type="component" value="Unassembled WGS sequence"/>
</dbReference>
<dbReference type="InterPro" id="IPR031728">
    <property type="entry name" value="GlcAase_C"/>
</dbReference>
<dbReference type="Gene3D" id="2.60.40.1180">
    <property type="entry name" value="Golgi alpha-mannosidase II"/>
    <property type="match status" value="1"/>
</dbReference>
<accession>A0A9P6DUV8</accession>
<evidence type="ECO:0000313" key="3">
    <source>
        <dbReference type="EMBL" id="KAF9511030.1"/>
    </source>
</evidence>
<protein>
    <submittedName>
        <fullName evidence="3">Glycoside hydrolase family 79 protein</fullName>
    </submittedName>
</protein>